<dbReference type="KEGG" id="sbf:JCM31447_13720"/>
<dbReference type="InterPro" id="IPR008265">
    <property type="entry name" value="Lipase_GDSL_AS"/>
</dbReference>
<evidence type="ECO:0000313" key="3">
    <source>
        <dbReference type="EMBL" id="BBH52929.1"/>
    </source>
</evidence>
<dbReference type="PROSITE" id="PS01098">
    <property type="entry name" value="LIPASE_GDSL_SER"/>
    <property type="match status" value="1"/>
</dbReference>
<dbReference type="SUPFAM" id="SSF52266">
    <property type="entry name" value="SGNH hydrolase"/>
    <property type="match status" value="1"/>
</dbReference>
<protein>
    <submittedName>
        <fullName evidence="3">Uncharacterized protein</fullName>
    </submittedName>
</protein>
<gene>
    <name evidence="3" type="ORF">JCM31447_13720</name>
</gene>
<dbReference type="Gene3D" id="3.40.50.1110">
    <property type="entry name" value="SGNH hydrolase"/>
    <property type="match status" value="1"/>
</dbReference>
<sequence>MLNMPSIVAKSTCVFAACLSAQTFAQAKDYYIVCYYSDSDVSLASKNSELMTHKFGVNPNYFWAKDSRAFYAKSTKLTGKIIDGFFVENSLNYENVIDNCNNAIAKGTFLKPAKESFVLLDFKAAESDFSGYEYPIRFEKAKSEQSKIKQIVLFGDSLSDTGNLKRWTKVMPYFPFWYGRFTDGLIWVDYLSRRTEVPVLNFSYGGAKTDGKNEYYVSTIPDTIKAVGRNLVTGNSADYIKTYLEKYLTSDSYLSTNKALANPDETLFMIWIGANDYIEKFENKNLTKPFLDDPEHPSGINHAYKKTISNIIDQIKLIYAKGGKHFLILNLPDLGKSPIVLTSEYSKHEDDMKNRLELSARLSDLTKRHNELLKESIIVLQNSLADKIDINLIDIDENFSDLLSNVNINDKSFFDYGFRKINSKYPVPNKSGLYVQDFCYYGGYINAIFTETNEEANQFAVNNSCKNPDGSLNKYSVFYNSPHPTSYAHCWLSYSIEKALEKKGLLATDVGSLSAFKNYCIEQIESNGKTFR</sequence>
<dbReference type="CDD" id="cd01846">
    <property type="entry name" value="fatty_acyltransferase_like"/>
    <property type="match status" value="1"/>
</dbReference>
<dbReference type="InterPro" id="IPR001087">
    <property type="entry name" value="GDSL"/>
</dbReference>
<feature type="signal peptide" evidence="2">
    <location>
        <begin position="1"/>
        <end position="27"/>
    </location>
</feature>
<dbReference type="PANTHER" id="PTHR22835">
    <property type="entry name" value="ZINC FINGER FYVE DOMAIN CONTAINING PROTEIN"/>
    <property type="match status" value="1"/>
</dbReference>
<evidence type="ECO:0000256" key="2">
    <source>
        <dbReference type="SAM" id="SignalP"/>
    </source>
</evidence>
<dbReference type="GO" id="GO:0006629">
    <property type="term" value="P:lipid metabolic process"/>
    <property type="evidence" value="ECO:0007669"/>
    <property type="project" value="InterPro"/>
</dbReference>
<comment type="similarity">
    <text evidence="1">Belongs to the 'GDSL' lipolytic enzyme family.</text>
</comment>
<dbReference type="GO" id="GO:0016298">
    <property type="term" value="F:lipase activity"/>
    <property type="evidence" value="ECO:0007669"/>
    <property type="project" value="InterPro"/>
</dbReference>
<accession>A0A4P2VN15</accession>
<dbReference type="InterPro" id="IPR036514">
    <property type="entry name" value="SGNH_hydro_sf"/>
</dbReference>
<organism evidence="3 4">
    <name type="scientific">Fluviispira sanaruensis</name>
    <dbReference type="NCBI Taxonomy" id="2493639"/>
    <lineage>
        <taxon>Bacteria</taxon>
        <taxon>Pseudomonadati</taxon>
        <taxon>Bdellovibrionota</taxon>
        <taxon>Oligoflexia</taxon>
        <taxon>Silvanigrellales</taxon>
        <taxon>Silvanigrellaceae</taxon>
        <taxon>Fluviispira</taxon>
    </lineage>
</organism>
<keyword evidence="2" id="KW-0732">Signal</keyword>
<dbReference type="AlphaFoldDB" id="A0A4P2VN15"/>
<evidence type="ECO:0000313" key="4">
    <source>
        <dbReference type="Proteomes" id="UP000291236"/>
    </source>
</evidence>
<dbReference type="EMBL" id="AP019368">
    <property type="protein sequence ID" value="BBH52929.1"/>
    <property type="molecule type" value="Genomic_DNA"/>
</dbReference>
<name>A0A4P2VN15_FLUSA</name>
<reference evidence="3 4" key="1">
    <citation type="submission" date="2018-12" db="EMBL/GenBank/DDBJ databases">
        <title>Rubrispira sanarue gen. nov., sp., nov., a member of the order Silvanigrellales, isolated from a brackish lake in Hamamatsu Japan.</title>
        <authorList>
            <person name="Maejima Y."/>
            <person name="Iino T."/>
            <person name="Muraguchi Y."/>
            <person name="Fukuda K."/>
            <person name="Nojiri H."/>
            <person name="Ohkuma M."/>
            <person name="Moriuchi R."/>
            <person name="Dohra H."/>
            <person name="Kimbara K."/>
            <person name="Shintani M."/>
        </authorList>
    </citation>
    <scope>NUCLEOTIDE SEQUENCE [LARGE SCALE GENOMIC DNA]</scope>
    <source>
        <strain evidence="3 4">RF1110005</strain>
    </source>
</reference>
<dbReference type="PANTHER" id="PTHR22835:SF659">
    <property type="entry name" value="GDSL LIPASE_ACYLHYDROLASE, PUTATIVE (AFU_ORTHOLOGUE AFUA_2G00510)-RELATED"/>
    <property type="match status" value="1"/>
</dbReference>
<dbReference type="Pfam" id="PF00657">
    <property type="entry name" value="Lipase_GDSL"/>
    <property type="match status" value="1"/>
</dbReference>
<evidence type="ECO:0000256" key="1">
    <source>
        <dbReference type="ARBA" id="ARBA00008668"/>
    </source>
</evidence>
<feature type="chain" id="PRO_5020508844" evidence="2">
    <location>
        <begin position="28"/>
        <end position="532"/>
    </location>
</feature>
<dbReference type="Proteomes" id="UP000291236">
    <property type="component" value="Chromosome"/>
</dbReference>
<dbReference type="RefSeq" id="WP_130607827.1">
    <property type="nucleotide sequence ID" value="NZ_AP019368.1"/>
</dbReference>
<proteinExistence type="inferred from homology"/>
<dbReference type="OrthoDB" id="5292073at2"/>
<keyword evidence="4" id="KW-1185">Reference proteome</keyword>